<proteinExistence type="predicted"/>
<accession>A0ABD5YHH5</accession>
<evidence type="ECO:0000256" key="1">
    <source>
        <dbReference type="SAM" id="MobiDB-lite"/>
    </source>
</evidence>
<reference evidence="2 3" key="1">
    <citation type="journal article" date="2019" name="Int. J. Syst. Evol. Microbiol.">
        <title>The Global Catalogue of Microorganisms (GCM) 10K type strain sequencing project: providing services to taxonomists for standard genome sequencing and annotation.</title>
        <authorList>
            <consortium name="The Broad Institute Genomics Platform"/>
            <consortium name="The Broad Institute Genome Sequencing Center for Infectious Disease"/>
            <person name="Wu L."/>
            <person name="Ma J."/>
        </authorList>
    </citation>
    <scope>NUCLEOTIDE SEQUENCE [LARGE SCALE GENOMIC DNA]</scope>
    <source>
        <strain evidence="2 3">RDMS1</strain>
    </source>
</reference>
<comment type="caution">
    <text evidence="2">The sequence shown here is derived from an EMBL/GenBank/DDBJ whole genome shotgun (WGS) entry which is preliminary data.</text>
</comment>
<organism evidence="2 3">
    <name type="scientific">Halocatena marina</name>
    <dbReference type="NCBI Taxonomy" id="2934937"/>
    <lineage>
        <taxon>Archaea</taxon>
        <taxon>Methanobacteriati</taxon>
        <taxon>Methanobacteriota</taxon>
        <taxon>Stenosarchaea group</taxon>
        <taxon>Halobacteria</taxon>
        <taxon>Halobacteriales</taxon>
        <taxon>Natronomonadaceae</taxon>
        <taxon>Halocatena</taxon>
    </lineage>
</organism>
<dbReference type="Proteomes" id="UP001596417">
    <property type="component" value="Unassembled WGS sequence"/>
</dbReference>
<gene>
    <name evidence="2" type="ORF">ACFQL7_02345</name>
</gene>
<name>A0ABD5YHH5_9EURY</name>
<evidence type="ECO:0000313" key="2">
    <source>
        <dbReference type="EMBL" id="MFC7188804.1"/>
    </source>
</evidence>
<sequence length="46" mass="4948">MSRAWVRRTVIAPAQSRGILGRGLTARSHASSDANKALVGTGKQWK</sequence>
<dbReference type="EMBL" id="JBHTAX010000001">
    <property type="protein sequence ID" value="MFC7188804.1"/>
    <property type="molecule type" value="Genomic_DNA"/>
</dbReference>
<evidence type="ECO:0000313" key="3">
    <source>
        <dbReference type="Proteomes" id="UP001596417"/>
    </source>
</evidence>
<keyword evidence="3" id="KW-1185">Reference proteome</keyword>
<feature type="region of interest" description="Disordered" evidence="1">
    <location>
        <begin position="25"/>
        <end position="46"/>
    </location>
</feature>
<protein>
    <submittedName>
        <fullName evidence="2">Uncharacterized protein</fullName>
    </submittedName>
</protein>
<dbReference type="RefSeq" id="WP_390204469.1">
    <property type="nucleotide sequence ID" value="NZ_JBHTAX010000001.1"/>
</dbReference>
<dbReference type="AlphaFoldDB" id="A0ABD5YHH5"/>